<name>A0A7E4VWX6_PANRE</name>
<sequence>MVELSSPPNLAGLLPDVLAALCDHFTQVECEMVPCPDLSRSPHFLGVASPEQVHLVPELAVVEPRAFLPGSKQLGTAGIYSILATESSPAMLTLRVTLHANKDKPMPNWHSFLKARLSRFLSTLTEFLVIEASGLKSRIHLIQYGSSPEPPAITPLTTNLWLIPVAKVHLPDTSKSNSPENGEKKVVKKKIVKRVIKKKVPASATTPESSKTPEEASPAPATNGVNGVNGKKEGSPEVVQEVVEDVSSVSYLVKLGLVPAEDGVSLKDIKEPAGDGLKTNGTTLPSINGGSLLNGSRSSLTNGENGSVNGNGNGIDKPVIEPLKLNGSAENGKTDLSKVNGSLENGPTGRFKLNGTVENNITTTNGTNHVNGSSTTSDTTRKVNGINGNTTDDEENDALGPLSPLADNNTLSSSNGTFDVLKSASDINSMLEKLIGQANDIHNHSRKHSDTPESDEGTPKRDFVKEGSILSTARKFDDTVNGAIPDDKPFSSNSDTVSPLSDISTTAPDDIPKSPLSPVIKINDTRADSDDDTISSFYSARSRSTPVAARMTSESPTTQIPPPSAPPGTAGTSVLSGFLSNFTSSLSSTFGRGTSPVGTSRLAPMASESNLPSRLSGLSSLRHSDSLRSLNSSSSTLANRRRSTSAARSTLPPVPEQPVVNLVRGMPQMPVIVLQAVLKTLSYREIAEFRRVHPHWDEICGQMLNSGYYILINKADRLLQDCQRRVHNERELQTAITALTNMQVHVLNPVDMLRAPMDEGVLCFPYGQLLDKSFALLDMIERVVVGTDDAETAVLPWQRLAELARRAQTHYRQFVEPEVEKRMGEVARLQATARLQRIDSFLVESSVSKLERDTEQAKHDLQWEIEQLKTQNQQLKKDNRELKQGHAKLEGRIEALERKFKTVARLLQ</sequence>
<accession>A0A7E4VWX6</accession>
<feature type="region of interest" description="Disordered" evidence="2">
    <location>
        <begin position="587"/>
        <end position="653"/>
    </location>
</feature>
<protein>
    <submittedName>
        <fullName evidence="4">F-box domain-containing protein</fullName>
    </submittedName>
</protein>
<feature type="compositionally biased region" description="Polar residues" evidence="2">
    <location>
        <begin position="534"/>
        <end position="545"/>
    </location>
</feature>
<dbReference type="WBParaSite" id="Pan_g4369.t1">
    <property type="protein sequence ID" value="Pan_g4369.t1"/>
    <property type="gene ID" value="Pan_g4369"/>
</dbReference>
<reference evidence="3" key="1">
    <citation type="journal article" date="2013" name="Genetics">
        <title>The draft genome and transcriptome of Panagrellus redivivus are shaped by the harsh demands of a free-living lifestyle.</title>
        <authorList>
            <person name="Srinivasan J."/>
            <person name="Dillman A.R."/>
            <person name="Macchietto M.G."/>
            <person name="Heikkinen L."/>
            <person name="Lakso M."/>
            <person name="Fracchia K.M."/>
            <person name="Antoshechkin I."/>
            <person name="Mortazavi A."/>
            <person name="Wong G."/>
            <person name="Sternberg P.W."/>
        </authorList>
    </citation>
    <scope>NUCLEOTIDE SEQUENCE [LARGE SCALE GENOMIC DNA]</scope>
    <source>
        <strain evidence="3">MT8872</strain>
    </source>
</reference>
<evidence type="ECO:0000256" key="1">
    <source>
        <dbReference type="SAM" id="Coils"/>
    </source>
</evidence>
<organism evidence="3 4">
    <name type="scientific">Panagrellus redivivus</name>
    <name type="common">Microworm</name>
    <dbReference type="NCBI Taxonomy" id="6233"/>
    <lineage>
        <taxon>Eukaryota</taxon>
        <taxon>Metazoa</taxon>
        <taxon>Ecdysozoa</taxon>
        <taxon>Nematoda</taxon>
        <taxon>Chromadorea</taxon>
        <taxon>Rhabditida</taxon>
        <taxon>Tylenchina</taxon>
        <taxon>Panagrolaimomorpha</taxon>
        <taxon>Panagrolaimoidea</taxon>
        <taxon>Panagrolaimidae</taxon>
        <taxon>Panagrellus</taxon>
    </lineage>
</organism>
<evidence type="ECO:0000313" key="4">
    <source>
        <dbReference type="WBParaSite" id="Pan_g4369.t1"/>
    </source>
</evidence>
<feature type="compositionally biased region" description="Polar residues" evidence="2">
    <location>
        <begin position="490"/>
        <end position="507"/>
    </location>
</feature>
<feature type="compositionally biased region" description="Low complexity" evidence="2">
    <location>
        <begin position="288"/>
        <end position="310"/>
    </location>
</feature>
<proteinExistence type="predicted"/>
<feature type="compositionally biased region" description="Low complexity" evidence="2">
    <location>
        <begin position="609"/>
        <end position="651"/>
    </location>
</feature>
<keyword evidence="3" id="KW-1185">Reference proteome</keyword>
<feature type="region of interest" description="Disordered" evidence="2">
    <location>
        <begin position="271"/>
        <end position="412"/>
    </location>
</feature>
<dbReference type="Proteomes" id="UP000492821">
    <property type="component" value="Unassembled WGS sequence"/>
</dbReference>
<reference evidence="4" key="2">
    <citation type="submission" date="2020-10" db="UniProtKB">
        <authorList>
            <consortium name="WormBaseParasite"/>
        </authorList>
    </citation>
    <scope>IDENTIFICATION</scope>
</reference>
<evidence type="ECO:0000313" key="3">
    <source>
        <dbReference type="Proteomes" id="UP000492821"/>
    </source>
</evidence>
<evidence type="ECO:0000256" key="2">
    <source>
        <dbReference type="SAM" id="MobiDB-lite"/>
    </source>
</evidence>
<feature type="coiled-coil region" evidence="1">
    <location>
        <begin position="851"/>
        <end position="906"/>
    </location>
</feature>
<dbReference type="AlphaFoldDB" id="A0A7E4VWX6"/>
<keyword evidence="1" id="KW-0175">Coiled coil</keyword>
<feature type="region of interest" description="Disordered" evidence="2">
    <location>
        <begin position="440"/>
        <end position="572"/>
    </location>
</feature>
<feature type="compositionally biased region" description="Polar residues" evidence="2">
    <location>
        <begin position="356"/>
        <end position="378"/>
    </location>
</feature>
<feature type="region of interest" description="Disordered" evidence="2">
    <location>
        <begin position="198"/>
        <end position="236"/>
    </location>
</feature>